<feature type="region of interest" description="Disordered" evidence="1">
    <location>
        <begin position="695"/>
        <end position="721"/>
    </location>
</feature>
<feature type="compositionally biased region" description="Polar residues" evidence="1">
    <location>
        <begin position="1557"/>
        <end position="1571"/>
    </location>
</feature>
<feature type="compositionally biased region" description="Low complexity" evidence="1">
    <location>
        <begin position="2231"/>
        <end position="2246"/>
    </location>
</feature>
<feature type="region of interest" description="Disordered" evidence="1">
    <location>
        <begin position="752"/>
        <end position="771"/>
    </location>
</feature>
<feature type="compositionally biased region" description="Low complexity" evidence="1">
    <location>
        <begin position="331"/>
        <end position="345"/>
    </location>
</feature>
<feature type="compositionally biased region" description="Low complexity" evidence="1">
    <location>
        <begin position="1665"/>
        <end position="1679"/>
    </location>
</feature>
<feature type="compositionally biased region" description="Polar residues" evidence="1">
    <location>
        <begin position="2942"/>
        <end position="2951"/>
    </location>
</feature>
<feature type="compositionally biased region" description="Low complexity" evidence="1">
    <location>
        <begin position="1593"/>
        <end position="1612"/>
    </location>
</feature>
<feature type="region of interest" description="Disordered" evidence="1">
    <location>
        <begin position="2874"/>
        <end position="2924"/>
    </location>
</feature>
<feature type="compositionally biased region" description="Low complexity" evidence="1">
    <location>
        <begin position="2409"/>
        <end position="2431"/>
    </location>
</feature>
<feature type="compositionally biased region" description="Low complexity" evidence="1">
    <location>
        <begin position="2160"/>
        <end position="2169"/>
    </location>
</feature>
<feature type="compositionally biased region" description="Basic and acidic residues" evidence="1">
    <location>
        <begin position="1473"/>
        <end position="1485"/>
    </location>
</feature>
<feature type="region of interest" description="Disordered" evidence="1">
    <location>
        <begin position="946"/>
        <end position="976"/>
    </location>
</feature>
<feature type="compositionally biased region" description="Polar residues" evidence="1">
    <location>
        <begin position="190"/>
        <end position="200"/>
    </location>
</feature>
<gene>
    <name evidence="2" type="ORF">HYH03_000141</name>
</gene>
<feature type="region of interest" description="Disordered" evidence="1">
    <location>
        <begin position="1299"/>
        <end position="1363"/>
    </location>
</feature>
<feature type="compositionally biased region" description="Low complexity" evidence="1">
    <location>
        <begin position="2695"/>
        <end position="2706"/>
    </location>
</feature>
<feature type="region of interest" description="Disordered" evidence="1">
    <location>
        <begin position="1819"/>
        <end position="1851"/>
    </location>
</feature>
<feature type="compositionally biased region" description="Low complexity" evidence="1">
    <location>
        <begin position="235"/>
        <end position="246"/>
    </location>
</feature>
<feature type="region of interest" description="Disordered" evidence="1">
    <location>
        <begin position="1791"/>
        <end position="1810"/>
    </location>
</feature>
<keyword evidence="3" id="KW-1185">Reference proteome</keyword>
<feature type="compositionally biased region" description="Polar residues" evidence="1">
    <location>
        <begin position="1926"/>
        <end position="1935"/>
    </location>
</feature>
<sequence length="3044" mass="291229">MQPAEGPGPGAPEGELTALLAQIKELKEGLLEGANVTHVNPAYEGQTWAGDRPSLQNPGASLAAHVEEQLHGESLEDLIAGDERLQYVLSPQAAHDIGSAAATPQRAAATTSEIVESLLENASAMSSGVPATPAQDTATSLLSAEEDLEQYLAKDAAARSAANSHVEHSSGAAVAEAATPAAHSKAAAPGTSSLKRTPTGSRIARPGGIPSSSSARHTNGGASATGMAATRSKPSGSAGAVVTPVGVGAGGGGGSGRSTPRSGSTVTSPTSAAAAAKTAAGASLASGSGAGGGSTRSTPSASASSASMTRKRSQHGAPEGAVPSPAPFRRTPSAATHTTAAGSAAKPTASRTGAVGKGAATKASPVPSTAAAATAASPQPRAAAAGASASSPAPRPAAAPAEAEAEPMECEQSHPSLTLPTVDGHDDLAGESLESMLANDPGLGSYLAATQETSPGVRSLGAGSGASGGNGAGGSSLQRRTSDELLRPLAAAMAGGPADAGLLDEGEDADTAIEALLSARGPREAQDGAGAGAAVAAVVAVTAGVALAEDAQAQAELQGLEGSTAQQVRELLGLSSPGEEAVDGTGRPAPNSEEHWRSVRAEAEALFVDSPGPAAAAATAATAAPEEATSPSRTLDPFAAAAASAFAAAGDVEPEPEPAAGVADEVAVQVAAAEAEAVRGDPPPKRLSEALSRALSMREGPPAHAVSSGLSSDDEQSDGEMLAAEAAAAAVAVAAGGAVAAGAAAAAAGAPSAPAEAGSAGGSDGGAAGSRAYTTQASNASSSGYDAAVAFEANLISRQLAGSFSGASSGGGAPPAGVRISGAGGSLTVPSVAEGDEAAALSSPSHVQAAAAEASAAVAVAAAAVAGATAMEVEDAAATAAAAPAETAAEAAAAEVDAAEVEAEALDVDDVKLEETAVDLPAAAVAAVAAVASAAAGVAVASGAEDEPMFEDAQEDEFEVTGRSAPQQPDAEMAPAAVEATPPVIETAGPNAGAAVPSAAAAPAAAGAAAADSDMAETAAADAAEAEGEGEVAQHHELRHKAPAGAGAAVVAAAGATAAAAAAATLAFSPSEASLAAEPPAKQARLSAAGTASIGDVSPGPSTAAASASGAASMLAAGSTAEQLAEVAAEAQRADTERLASDASHASSQLSAFASIKAAEVAAEAQAVEAAGLTAASASAGASPHGHMADQLPSDTFSLPTDDSAQRSLPALPALSTATTPTPQGAAQRAPADSGDDDSSAPAVAAAAAAVAGAAAAGAGMAAATNSSSSPGSVAPAPVAVPTATPAMAPAPGVVAAMAQGPSSGGLPPRAPGSPARAMGHQSPAAGASPKRLKPPPGPSAPLSIAGAQGAASLPGDRSPVVSTPTATATVAAASAAANTSGAYAAAAPAAAPHGLSCIPPPVPEDGPLLQAWQVLAPTGSVETPDGQSGSQGGRGASLSGPRGSMRSLRSSSSRLSRMSSHREHEEDEDEGDPLRPMRLAREAEAAAAAAAAAAAVMAVDGGGPPGPSPPSATGAVGPLPPSASGSVEAEVRTSPFGAAAAAAAAAARHASAAASMQPSFAKSPSRNTAVGINEDDEELVPAWKMLRTSETGSGAPAGAASPSGDSGSAADRTAAWASSSHALGSRRSLRSMGSHVSQSRLQRATSRASTIPGVLGELDEEDGPAAVPSASAASGRSVTAPGGADGEEALEPAWKVMAGLTPAAAPNEREAAAAARSVPLGSQPSFRTSRTRSSRLVRSTTADGEDLDLGMGAGAGAGAAAVGAGEDGATEDEVDAEIRALRSAPIVPRTRSVTTPGNMNRDTSPTSGTVRFAGVVVGPQPTVSDTGVGPSSGPLAGPPRTSATSYRRSSAYEPGASAPYLVPAVSESGSMAARLAARVSSRRLMGEPLGSVPLPHRSSVGGDPAADAMRPAWQVLPLMSANASVSADSPVNTPSPSGMLASMRSSSRLSRMSSGIPEELLAELRMQAQVAIGHLQVAHSTDPAMPEGMSGDEEPEASRTSLKLPPGSATNVSTSGAGAPAPVEAGADGAGGTLHAWKLLPLRAPAPSSSGLSADVAGSGGTAPVVPSSGGAAATGTGPSPPRMSFGGRPTLGATRAGNMSSRLAVASTKAPALQVSFDTASPAVRPYEPARGEEERTSNPTSASGSGSVPLAAPPPTARGAGPAATGNHPFTEEPVVHAWKMVTPVITPGSTSGGAPAPITPQESSASGGPGASSGPRPPPHGLGSRPSLKSMRSGSLGGSRLSRNSIAVEDYVDDSYTPDGHAPPMVADDVNQAAVSAAAAVAAVAASAAGNAAYPANQASGSRSPGQSPGFASFNERTSAPAAIGGLPPGVLYGSRGPGPARPSGSGGAGPGVASGSSSSGNSNEHLRPPLTRGTTTGSLNVAPASLGAGVDGGEAALARALFARSATRSGRSSASGSRLSRMSSARDSAPGSAPLSGLSGTGAPGTNGSGNPWELGDIREEEAEELRGAASMTGPPPRLSGSGAARPPTVEVPVGQADLLGHAGDDEHLLPAWKVLAEVGDSGLGGSGPSGGETTPGSGKLASTPGSARRSLKSLRSNSLGSSRLSRMTSQVSEQGLEDIVEEGAAAAAAAEGEDEAPEHLSGEGQLSGERISTGRAPPPAPSAGKARIGASLPGSSGGSGISLAAAAGLPQAMMGQPAPAAAPAAAAEPEEPLLPAWKVLGPGGRRSSDGAAGLGAAADPDAPERVSPNAPGSALGVVRASSLRAMRSGSLGNSRLSRVSSMEQQAGSEPAAAAPAPVAVVAASASPSAAAAEVAAAAGFVAPVSPPATSEPASPSGASVRAVAAAAAAAAAGVAAVAGAAGAAGPSSANTPGSGTVSAALSGAVDPQLLRSSIMADSLASNITFANMPDARSDRGSVASVVGPTTHRQGSSGFPSFSAGAQGSASSPTASAGTVGLPPGALLSTGVAAIKEEASPSPQSKSNHAPSPKGAAAAAAAAGVTTADSSPKGALSAGGAVTVGPSPLGAQAAAQPEAAQPAAQQQQQALAELPVAALAPTSKRKGGLFSCFACFGKPAVSE</sequence>
<feature type="compositionally biased region" description="Acidic residues" evidence="1">
    <location>
        <begin position="946"/>
        <end position="959"/>
    </location>
</feature>
<feature type="region of interest" description="Disordered" evidence="1">
    <location>
        <begin position="2735"/>
        <end position="2756"/>
    </location>
</feature>
<feature type="compositionally biased region" description="Low complexity" evidence="1">
    <location>
        <begin position="1936"/>
        <end position="1951"/>
    </location>
</feature>
<evidence type="ECO:0000313" key="3">
    <source>
        <dbReference type="Proteomes" id="UP000612055"/>
    </source>
</evidence>
<feature type="compositionally biased region" description="Low complexity" evidence="1">
    <location>
        <begin position="2068"/>
        <end position="2079"/>
    </location>
</feature>
<feature type="region of interest" description="Disordered" evidence="1">
    <location>
        <begin position="2409"/>
        <end position="2497"/>
    </location>
</feature>
<feature type="compositionally biased region" description="Gly residues" evidence="1">
    <location>
        <begin position="247"/>
        <end position="256"/>
    </location>
</feature>
<feature type="region of interest" description="Disordered" evidence="1">
    <location>
        <begin position="2299"/>
        <end position="2384"/>
    </location>
</feature>
<feature type="compositionally biased region" description="Low complexity" evidence="1">
    <location>
        <begin position="1539"/>
        <end position="1555"/>
    </location>
</feature>
<feature type="compositionally biased region" description="Basic and acidic residues" evidence="1">
    <location>
        <begin position="2130"/>
        <end position="2139"/>
    </location>
</feature>
<evidence type="ECO:0000256" key="1">
    <source>
        <dbReference type="SAM" id="MobiDB-lite"/>
    </source>
</evidence>
<feature type="region of interest" description="Disordered" evidence="1">
    <location>
        <begin position="1705"/>
        <end position="1751"/>
    </location>
</feature>
<organism evidence="2 3">
    <name type="scientific">Edaphochlamys debaryana</name>
    <dbReference type="NCBI Taxonomy" id="47281"/>
    <lineage>
        <taxon>Eukaryota</taxon>
        <taxon>Viridiplantae</taxon>
        <taxon>Chlorophyta</taxon>
        <taxon>core chlorophytes</taxon>
        <taxon>Chlorophyceae</taxon>
        <taxon>CS clade</taxon>
        <taxon>Chlamydomonadales</taxon>
        <taxon>Chlamydomonadales incertae sedis</taxon>
        <taxon>Edaphochlamys</taxon>
    </lineage>
</organism>
<feature type="region of interest" description="Disordered" evidence="1">
    <location>
        <begin position="1982"/>
        <end position="2028"/>
    </location>
</feature>
<feature type="compositionally biased region" description="Polar residues" evidence="1">
    <location>
        <begin position="2140"/>
        <end position="2149"/>
    </location>
</feature>
<feature type="compositionally biased region" description="Low complexity" evidence="1">
    <location>
        <begin position="1624"/>
        <end position="1635"/>
    </location>
</feature>
<feature type="compositionally biased region" description="Low complexity" evidence="1">
    <location>
        <begin position="352"/>
        <end position="402"/>
    </location>
</feature>
<comment type="caution">
    <text evidence="2">The sequence shown here is derived from an EMBL/GenBank/DDBJ whole genome shotgun (WGS) entry which is preliminary data.</text>
</comment>
<feature type="region of interest" description="Disordered" evidence="1">
    <location>
        <begin position="2684"/>
        <end position="2719"/>
    </location>
</feature>
<feature type="compositionally biased region" description="Low complexity" evidence="1">
    <location>
        <begin position="295"/>
        <end position="308"/>
    </location>
</feature>
<feature type="compositionally biased region" description="Low complexity" evidence="1">
    <location>
        <begin position="1437"/>
        <end position="1459"/>
    </location>
</feature>
<feature type="compositionally biased region" description="Low complexity" evidence="1">
    <location>
        <begin position="2338"/>
        <end position="2348"/>
    </location>
</feature>
<feature type="compositionally biased region" description="Low complexity" evidence="1">
    <location>
        <begin position="1705"/>
        <end position="1717"/>
    </location>
</feature>
<feature type="compositionally biased region" description="Low complexity" evidence="1">
    <location>
        <begin position="172"/>
        <end position="188"/>
    </location>
</feature>
<feature type="compositionally biased region" description="Polar residues" evidence="1">
    <location>
        <begin position="1193"/>
        <end position="1207"/>
    </location>
</feature>
<feature type="region of interest" description="Disordered" evidence="1">
    <location>
        <begin position="2122"/>
        <end position="2173"/>
    </location>
</feature>
<feature type="compositionally biased region" description="Low complexity" evidence="1">
    <location>
        <begin position="1839"/>
        <end position="1851"/>
    </location>
</feature>
<accession>A0A835YIN1</accession>
<feature type="compositionally biased region" description="Low complexity" evidence="1">
    <location>
        <begin position="2895"/>
        <end position="2920"/>
    </location>
</feature>
<feature type="compositionally biased region" description="Low complexity" evidence="1">
    <location>
        <begin position="1486"/>
        <end position="1496"/>
    </location>
</feature>
<feature type="compositionally biased region" description="Low complexity" evidence="1">
    <location>
        <begin position="2559"/>
        <end position="2572"/>
    </location>
</feature>
<name>A0A835YIN1_9CHLO</name>
<feature type="region of interest" description="Disordered" evidence="1">
    <location>
        <begin position="574"/>
        <end position="596"/>
    </location>
</feature>
<feature type="region of interest" description="Disordered" evidence="1">
    <location>
        <begin position="2046"/>
        <end position="2086"/>
    </location>
</feature>
<dbReference type="Proteomes" id="UP000612055">
    <property type="component" value="Unassembled WGS sequence"/>
</dbReference>
<evidence type="ECO:0000313" key="2">
    <source>
        <dbReference type="EMBL" id="KAG2501636.1"/>
    </source>
</evidence>
<feature type="compositionally biased region" description="Low complexity" evidence="1">
    <location>
        <begin position="2017"/>
        <end position="2028"/>
    </location>
</feature>
<feature type="compositionally biased region" description="Polar residues" evidence="1">
    <location>
        <begin position="210"/>
        <end position="222"/>
    </location>
</feature>
<feature type="region of interest" description="Disordered" evidence="1">
    <location>
        <begin position="2938"/>
        <end position="2964"/>
    </location>
</feature>
<feature type="region of interest" description="Disordered" evidence="1">
    <location>
        <begin position="162"/>
        <end position="480"/>
    </location>
</feature>
<feature type="compositionally biased region" description="Gly residues" evidence="1">
    <location>
        <begin position="2527"/>
        <end position="2536"/>
    </location>
</feature>
<feature type="compositionally biased region" description="Gly residues" evidence="1">
    <location>
        <begin position="759"/>
        <end position="768"/>
    </location>
</feature>
<feature type="compositionally biased region" description="Low complexity" evidence="1">
    <location>
        <begin position="257"/>
        <end position="287"/>
    </location>
</feature>
<feature type="compositionally biased region" description="Gly residues" evidence="1">
    <location>
        <begin position="2444"/>
        <end position="2453"/>
    </location>
</feature>
<feature type="region of interest" description="Disordered" evidence="1">
    <location>
        <begin position="1926"/>
        <end position="1951"/>
    </location>
</feature>
<feature type="compositionally biased region" description="Low complexity" evidence="1">
    <location>
        <begin position="1208"/>
        <end position="1233"/>
    </location>
</feature>
<proteinExistence type="predicted"/>
<feature type="region of interest" description="Disordered" evidence="1">
    <location>
        <begin position="1179"/>
        <end position="1241"/>
    </location>
</feature>
<feature type="compositionally biased region" description="Polar residues" evidence="1">
    <location>
        <begin position="1792"/>
        <end position="1810"/>
    </location>
</feature>
<protein>
    <submittedName>
        <fullName evidence="2">Uncharacterized protein</fullName>
    </submittedName>
</protein>
<feature type="compositionally biased region" description="Polar residues" evidence="1">
    <location>
        <begin position="1636"/>
        <end position="1650"/>
    </location>
</feature>
<feature type="region of interest" description="Disordered" evidence="1">
    <location>
        <begin position="2526"/>
        <end position="2647"/>
    </location>
</feature>
<dbReference type="EMBL" id="JAEHOE010000001">
    <property type="protein sequence ID" value="KAG2501636.1"/>
    <property type="molecule type" value="Genomic_DNA"/>
</dbReference>
<dbReference type="OrthoDB" id="551238at2759"/>
<reference evidence="2" key="1">
    <citation type="journal article" date="2020" name="bioRxiv">
        <title>Comparative genomics of Chlamydomonas.</title>
        <authorList>
            <person name="Craig R.J."/>
            <person name="Hasan A.R."/>
            <person name="Ness R.W."/>
            <person name="Keightley P.D."/>
        </authorList>
    </citation>
    <scope>NUCLEOTIDE SEQUENCE</scope>
    <source>
        <strain evidence="2">CCAP 11/70</strain>
    </source>
</reference>
<feature type="region of interest" description="Disordered" evidence="1">
    <location>
        <begin position="2190"/>
        <end position="2246"/>
    </location>
</feature>
<feature type="region of interest" description="Disordered" evidence="1">
    <location>
        <begin position="1420"/>
        <end position="1687"/>
    </location>
</feature>
<feature type="region of interest" description="Disordered" evidence="1">
    <location>
        <begin position="1016"/>
        <end position="1037"/>
    </location>
</feature>
<feature type="compositionally biased region" description="Gly residues" evidence="1">
    <location>
        <begin position="462"/>
        <end position="474"/>
    </location>
</feature>